<accession>A0ACA9RS93</accession>
<dbReference type="Proteomes" id="UP000789920">
    <property type="component" value="Unassembled WGS sequence"/>
</dbReference>
<name>A0ACA9RS93_9GLOM</name>
<evidence type="ECO:0000313" key="2">
    <source>
        <dbReference type="Proteomes" id="UP000789920"/>
    </source>
</evidence>
<organism evidence="1 2">
    <name type="scientific">Racocetra persica</name>
    <dbReference type="NCBI Taxonomy" id="160502"/>
    <lineage>
        <taxon>Eukaryota</taxon>
        <taxon>Fungi</taxon>
        <taxon>Fungi incertae sedis</taxon>
        <taxon>Mucoromycota</taxon>
        <taxon>Glomeromycotina</taxon>
        <taxon>Glomeromycetes</taxon>
        <taxon>Diversisporales</taxon>
        <taxon>Gigasporaceae</taxon>
        <taxon>Racocetra</taxon>
    </lineage>
</organism>
<comment type="caution">
    <text evidence="1">The sequence shown here is derived from an EMBL/GenBank/DDBJ whole genome shotgun (WGS) entry which is preliminary data.</text>
</comment>
<feature type="non-terminal residue" evidence="1">
    <location>
        <position position="96"/>
    </location>
</feature>
<reference evidence="1" key="1">
    <citation type="submission" date="2021-06" db="EMBL/GenBank/DDBJ databases">
        <authorList>
            <person name="Kallberg Y."/>
            <person name="Tangrot J."/>
            <person name="Rosling A."/>
        </authorList>
    </citation>
    <scope>NUCLEOTIDE SEQUENCE</scope>
    <source>
        <strain evidence="1">MA461A</strain>
    </source>
</reference>
<evidence type="ECO:0000313" key="1">
    <source>
        <dbReference type="EMBL" id="CAG8805919.1"/>
    </source>
</evidence>
<dbReference type="EMBL" id="CAJVQC010065881">
    <property type="protein sequence ID" value="CAG8805919.1"/>
    <property type="molecule type" value="Genomic_DNA"/>
</dbReference>
<keyword evidence="2" id="KW-1185">Reference proteome</keyword>
<sequence length="96" mass="11344">LQCKLGLLNVLGLWNVNDYIEDFEINEAVFFCRNRCNHYECVWFKNIFKMESFNNSVFGTDSQLVERVKYRQQTNHLKGKVRSTVKCMISENDAVI</sequence>
<feature type="non-terminal residue" evidence="1">
    <location>
        <position position="1"/>
    </location>
</feature>
<protein>
    <submittedName>
        <fullName evidence="1">3886_t:CDS:1</fullName>
    </submittedName>
</protein>
<gene>
    <name evidence="1" type="ORF">RPERSI_LOCUS22048</name>
</gene>
<proteinExistence type="predicted"/>